<gene>
    <name evidence="9" type="ORF">Bxe_C0945</name>
</gene>
<dbReference type="GO" id="GO:0020037">
    <property type="term" value="F:heme binding"/>
    <property type="evidence" value="ECO:0007669"/>
    <property type="project" value="InterPro"/>
</dbReference>
<dbReference type="GO" id="GO:0005506">
    <property type="term" value="F:iron ion binding"/>
    <property type="evidence" value="ECO:0007669"/>
    <property type="project" value="InterPro"/>
</dbReference>
<evidence type="ECO:0000313" key="10">
    <source>
        <dbReference type="Proteomes" id="UP000001817"/>
    </source>
</evidence>
<dbReference type="OrthoDB" id="4168525at2"/>
<keyword evidence="6 7" id="KW-0503">Monooxygenase</keyword>
<dbReference type="Proteomes" id="UP000001817">
    <property type="component" value="Chromosome 3"/>
</dbReference>
<dbReference type="PROSITE" id="PS00086">
    <property type="entry name" value="CYTOCHROME_P450"/>
    <property type="match status" value="1"/>
</dbReference>
<dbReference type="KEGG" id="bxb:DR64_7505"/>
<dbReference type="RefSeq" id="WP_011494067.1">
    <property type="nucleotide sequence ID" value="NC_007953.1"/>
</dbReference>
<organism evidence="9 10">
    <name type="scientific">Paraburkholderia xenovorans (strain LB400)</name>
    <dbReference type="NCBI Taxonomy" id="266265"/>
    <lineage>
        <taxon>Bacteria</taxon>
        <taxon>Pseudomonadati</taxon>
        <taxon>Pseudomonadota</taxon>
        <taxon>Betaproteobacteria</taxon>
        <taxon>Burkholderiales</taxon>
        <taxon>Burkholderiaceae</taxon>
        <taxon>Paraburkholderia</taxon>
    </lineage>
</organism>
<proteinExistence type="inferred from homology"/>
<dbReference type="PRINTS" id="PR00359">
    <property type="entry name" value="BP450"/>
</dbReference>
<evidence type="ECO:0000256" key="8">
    <source>
        <dbReference type="SAM" id="MobiDB-lite"/>
    </source>
</evidence>
<keyword evidence="4 7" id="KW-0560">Oxidoreductase</keyword>
<dbReference type="Pfam" id="PF00067">
    <property type="entry name" value="p450"/>
    <property type="match status" value="1"/>
</dbReference>
<evidence type="ECO:0000256" key="6">
    <source>
        <dbReference type="ARBA" id="ARBA00023033"/>
    </source>
</evidence>
<evidence type="ECO:0000256" key="2">
    <source>
        <dbReference type="ARBA" id="ARBA00022617"/>
    </source>
</evidence>
<reference evidence="9 10" key="1">
    <citation type="journal article" date="2006" name="Proc. Natl. Acad. Sci. U.S.A.">
        <title>Burkholderia xenovorans LB400 harbors a multi-replicon, 9.73-Mbp genome shaped for versatility.</title>
        <authorList>
            <person name="Chain P.S."/>
            <person name="Denef V.J."/>
            <person name="Konstantinidis K.T."/>
            <person name="Vergez L.M."/>
            <person name="Agullo L."/>
            <person name="Reyes V.L."/>
            <person name="Hauser L."/>
            <person name="Cordova M."/>
            <person name="Gomez L."/>
            <person name="Gonzalez M."/>
            <person name="Land M."/>
            <person name="Lao V."/>
            <person name="Larimer F."/>
            <person name="LiPuma J.J."/>
            <person name="Mahenthiralingam E."/>
            <person name="Malfatti S.A."/>
            <person name="Marx C.J."/>
            <person name="Parnell J.J."/>
            <person name="Ramette A."/>
            <person name="Richardson P."/>
            <person name="Seeger M."/>
            <person name="Smith D."/>
            <person name="Spilker T."/>
            <person name="Sul W.J."/>
            <person name="Tsoi T.V."/>
            <person name="Ulrich L.E."/>
            <person name="Zhulin I.B."/>
            <person name="Tiedje J.M."/>
        </authorList>
    </citation>
    <scope>NUCLEOTIDE SEQUENCE [LARGE SCALE GENOMIC DNA]</scope>
    <source>
        <strain evidence="9 10">LB400</strain>
    </source>
</reference>
<protein>
    <submittedName>
        <fullName evidence="9">Cytochrome P450</fullName>
    </submittedName>
</protein>
<keyword evidence="10" id="KW-1185">Reference proteome</keyword>
<dbReference type="GO" id="GO:0016705">
    <property type="term" value="F:oxidoreductase activity, acting on paired donors, with incorporation or reduction of molecular oxygen"/>
    <property type="evidence" value="ECO:0007669"/>
    <property type="project" value="InterPro"/>
</dbReference>
<dbReference type="STRING" id="266265.Bxe_C0945"/>
<evidence type="ECO:0000256" key="1">
    <source>
        <dbReference type="ARBA" id="ARBA00010617"/>
    </source>
</evidence>
<sequence length="410" mass="46361">MTSAINDVRPQTTSTFPFARTGSPLHPPAEYARYRDGQPVTRVQMWDGRYAWIFTRMEDVKAVLSSPHFSVVPSKPGYPFLTPARAATVKSYQTFITMDPPDHTRFRRMLTRDFTQKRMEELRPQIAAYVNRLIDEMLARGSPGDLVSALALKLPVTVVSMLVGVPYEDHEDLVKWSGQRLDLEQNPTVSESAADNMLAYFDGLLQRKERDPGDGADMLSRLVIEQIKPGHLSRLEAIHMVNLLYFAGHETTANQIALGTLSFLLDPRQRALLENNPGLLKNAIEEMLRFHTISHYNSCRVATADVEVGGTLIREGEGAYALIMAANRDPAAFPAPDRFDIERPNSQEHVAFSYGLHMCLGQPLARLELQVCFEALFRRLPRLRLAVPLEELPFKREMYVYGLHALPVTW</sequence>
<evidence type="ECO:0000256" key="4">
    <source>
        <dbReference type="ARBA" id="ARBA00023002"/>
    </source>
</evidence>
<accession>Q13GG9</accession>
<dbReference type="InterPro" id="IPR036396">
    <property type="entry name" value="Cyt_P450_sf"/>
</dbReference>
<dbReference type="InterPro" id="IPR001128">
    <property type="entry name" value="Cyt_P450"/>
</dbReference>
<dbReference type="PANTHER" id="PTHR46696:SF6">
    <property type="entry name" value="P450, PUTATIVE (EUROFUNG)-RELATED"/>
    <property type="match status" value="1"/>
</dbReference>
<keyword evidence="2 7" id="KW-0349">Heme</keyword>
<dbReference type="EMBL" id="CP000272">
    <property type="protein sequence ID" value="ABE36820.1"/>
    <property type="molecule type" value="Genomic_DNA"/>
</dbReference>
<dbReference type="Gene3D" id="1.10.630.10">
    <property type="entry name" value="Cytochrome P450"/>
    <property type="match status" value="1"/>
</dbReference>
<dbReference type="CDD" id="cd11030">
    <property type="entry name" value="CYP105-like"/>
    <property type="match status" value="1"/>
</dbReference>
<feature type="compositionally biased region" description="Polar residues" evidence="8">
    <location>
        <begin position="1"/>
        <end position="16"/>
    </location>
</feature>
<evidence type="ECO:0000256" key="5">
    <source>
        <dbReference type="ARBA" id="ARBA00023004"/>
    </source>
</evidence>
<evidence type="ECO:0000256" key="3">
    <source>
        <dbReference type="ARBA" id="ARBA00022723"/>
    </source>
</evidence>
<dbReference type="PRINTS" id="PR00385">
    <property type="entry name" value="P450"/>
</dbReference>
<evidence type="ECO:0000256" key="7">
    <source>
        <dbReference type="RuleBase" id="RU000461"/>
    </source>
</evidence>
<comment type="similarity">
    <text evidence="1 7">Belongs to the cytochrome P450 family.</text>
</comment>
<dbReference type="KEGG" id="bxe:Bxe_C0945"/>
<keyword evidence="5 7" id="KW-0408">Iron</keyword>
<dbReference type="InterPro" id="IPR002397">
    <property type="entry name" value="Cyt_P450_B"/>
</dbReference>
<dbReference type="PANTHER" id="PTHR46696">
    <property type="entry name" value="P450, PUTATIVE (EUROFUNG)-RELATED"/>
    <property type="match status" value="1"/>
</dbReference>
<dbReference type="SUPFAM" id="SSF48264">
    <property type="entry name" value="Cytochrome P450"/>
    <property type="match status" value="1"/>
</dbReference>
<dbReference type="AlphaFoldDB" id="Q13GG9"/>
<feature type="region of interest" description="Disordered" evidence="8">
    <location>
        <begin position="1"/>
        <end position="24"/>
    </location>
</feature>
<dbReference type="GO" id="GO:0004497">
    <property type="term" value="F:monooxygenase activity"/>
    <property type="evidence" value="ECO:0007669"/>
    <property type="project" value="UniProtKB-KW"/>
</dbReference>
<dbReference type="PATRIC" id="fig|266265.5.peg.8709"/>
<name>Q13GG9_PARXL</name>
<evidence type="ECO:0000313" key="9">
    <source>
        <dbReference type="EMBL" id="ABE36820.1"/>
    </source>
</evidence>
<dbReference type="FunFam" id="1.10.630.10:FF:000018">
    <property type="entry name" value="Cytochrome P450 monooxygenase"/>
    <property type="match status" value="1"/>
</dbReference>
<keyword evidence="3 7" id="KW-0479">Metal-binding</keyword>
<dbReference type="InterPro" id="IPR017972">
    <property type="entry name" value="Cyt_P450_CS"/>
</dbReference>
<dbReference type="eggNOG" id="COG2124">
    <property type="taxonomic scope" value="Bacteria"/>
</dbReference>